<dbReference type="InterPro" id="IPR020904">
    <property type="entry name" value="Sc_DH/Rdtase_CS"/>
</dbReference>
<dbReference type="InterPro" id="IPR036291">
    <property type="entry name" value="NAD(P)-bd_dom_sf"/>
</dbReference>
<protein>
    <submittedName>
        <fullName evidence="3">SDR family oxidoreductase</fullName>
    </submittedName>
</protein>
<dbReference type="Proteomes" id="UP001519654">
    <property type="component" value="Unassembled WGS sequence"/>
</dbReference>
<dbReference type="Pfam" id="PF13561">
    <property type="entry name" value="adh_short_C2"/>
    <property type="match status" value="1"/>
</dbReference>
<dbReference type="SUPFAM" id="SSF51735">
    <property type="entry name" value="NAD(P)-binding Rossmann-fold domains"/>
    <property type="match status" value="1"/>
</dbReference>
<comment type="caution">
    <text evidence="3">The sequence shown here is derived from an EMBL/GenBank/DDBJ whole genome shotgun (WGS) entry which is preliminary data.</text>
</comment>
<name>A0ABS5YUQ7_9ACTN</name>
<keyword evidence="4" id="KW-1185">Reference proteome</keyword>
<comment type="similarity">
    <text evidence="1">Belongs to the short-chain dehydrogenases/reductases (SDR) family.</text>
</comment>
<evidence type="ECO:0000313" key="4">
    <source>
        <dbReference type="Proteomes" id="UP001519654"/>
    </source>
</evidence>
<dbReference type="RefSeq" id="WP_215791435.1">
    <property type="nucleotide sequence ID" value="NZ_JAHKKG010000008.1"/>
</dbReference>
<proteinExistence type="inferred from homology"/>
<dbReference type="PROSITE" id="PS00061">
    <property type="entry name" value="ADH_SHORT"/>
    <property type="match status" value="1"/>
</dbReference>
<dbReference type="PRINTS" id="PR00080">
    <property type="entry name" value="SDRFAMILY"/>
</dbReference>
<evidence type="ECO:0000256" key="2">
    <source>
        <dbReference type="ARBA" id="ARBA00023002"/>
    </source>
</evidence>
<evidence type="ECO:0000313" key="3">
    <source>
        <dbReference type="EMBL" id="MBU2667183.1"/>
    </source>
</evidence>
<dbReference type="Gene3D" id="3.40.50.720">
    <property type="entry name" value="NAD(P)-binding Rossmann-like Domain"/>
    <property type="match status" value="1"/>
</dbReference>
<evidence type="ECO:0000256" key="1">
    <source>
        <dbReference type="ARBA" id="ARBA00006484"/>
    </source>
</evidence>
<dbReference type="InterPro" id="IPR002347">
    <property type="entry name" value="SDR_fam"/>
</dbReference>
<dbReference type="PANTHER" id="PTHR42760:SF133">
    <property type="entry name" value="3-OXOACYL-[ACYL-CARRIER-PROTEIN] REDUCTASE"/>
    <property type="match status" value="1"/>
</dbReference>
<keyword evidence="2" id="KW-0560">Oxidoreductase</keyword>
<sequence length="252" mass="26489">MPETEWAGQVAVVTGAGGAMGQALVAQLTAKGVKVAGLDRAESLKDADGFLAVPTDVGSAEAVRDAYATVDRELGPVSLLVNFAAMNSSPESVLDMQPDEWTRVLDVNLNGTFWNCQEALRRMMPARKGSIVNISSLNGFMGRRQFPTHAYAVSKSAVIGLTTTLASEVGKHGVRVNCVAPGLHKSPMAFAVAGSETATDEFFAGARESTPLDRVADAAEMAGPVMFLLSEASGYMTGQLLVSDGGRSTWYV</sequence>
<dbReference type="PANTHER" id="PTHR42760">
    <property type="entry name" value="SHORT-CHAIN DEHYDROGENASES/REDUCTASES FAMILY MEMBER"/>
    <property type="match status" value="1"/>
</dbReference>
<accession>A0ABS5YUQ7</accession>
<dbReference type="EMBL" id="JAHKKG010000008">
    <property type="protein sequence ID" value="MBU2667183.1"/>
    <property type="molecule type" value="Genomic_DNA"/>
</dbReference>
<dbReference type="PRINTS" id="PR00081">
    <property type="entry name" value="GDHRDH"/>
</dbReference>
<gene>
    <name evidence="3" type="ORF">KOI35_27110</name>
</gene>
<reference evidence="3 4" key="1">
    <citation type="submission" date="2021-06" db="EMBL/GenBank/DDBJ databases">
        <title>Actinoplanes lichenicola sp. nov., and Actinoplanes ovalisporus sp. nov., isolated from lichen in Thailand.</title>
        <authorList>
            <person name="Saeng-In P."/>
            <person name="Kanchanasin P."/>
            <person name="Yuki M."/>
            <person name="Kudo T."/>
            <person name="Ohkuma M."/>
            <person name="Phongsopitanun W."/>
            <person name="Tanasupawat S."/>
        </authorList>
    </citation>
    <scope>NUCLEOTIDE SEQUENCE [LARGE SCALE GENOMIC DNA]</scope>
    <source>
        <strain evidence="3 4">NBRC 110975</strain>
    </source>
</reference>
<organism evidence="3 4">
    <name type="scientific">Paractinoplanes bogorensis</name>
    <dbReference type="NCBI Taxonomy" id="1610840"/>
    <lineage>
        <taxon>Bacteria</taxon>
        <taxon>Bacillati</taxon>
        <taxon>Actinomycetota</taxon>
        <taxon>Actinomycetes</taxon>
        <taxon>Micromonosporales</taxon>
        <taxon>Micromonosporaceae</taxon>
        <taxon>Paractinoplanes</taxon>
    </lineage>
</organism>